<evidence type="ECO:0000256" key="2">
    <source>
        <dbReference type="ARBA" id="ARBA00009272"/>
    </source>
</evidence>
<protein>
    <recommendedName>
        <fullName evidence="3 5">Flagellar hook-basal body complex protein FliE</fullName>
    </recommendedName>
</protein>
<dbReference type="InterPro" id="IPR001624">
    <property type="entry name" value="FliE"/>
</dbReference>
<dbReference type="RefSeq" id="WP_322521003.1">
    <property type="nucleotide sequence ID" value="NZ_CP140153.1"/>
</dbReference>
<dbReference type="HAMAP" id="MF_00724">
    <property type="entry name" value="FliE"/>
    <property type="match status" value="1"/>
</dbReference>
<organism evidence="6 7">
    <name type="scientific">Guyparkeria halophila</name>
    <dbReference type="NCBI Taxonomy" id="47960"/>
    <lineage>
        <taxon>Bacteria</taxon>
        <taxon>Pseudomonadati</taxon>
        <taxon>Pseudomonadota</taxon>
        <taxon>Gammaproteobacteria</taxon>
        <taxon>Chromatiales</taxon>
        <taxon>Thioalkalibacteraceae</taxon>
        <taxon>Guyparkeria</taxon>
    </lineage>
</organism>
<comment type="similarity">
    <text evidence="2 5">Belongs to the FliE family.</text>
</comment>
<keyword evidence="6" id="KW-0966">Cell projection</keyword>
<dbReference type="PANTHER" id="PTHR34653">
    <property type="match status" value="1"/>
</dbReference>
<proteinExistence type="inferred from homology"/>
<dbReference type="EMBL" id="CP140153">
    <property type="protein sequence ID" value="WQH15982.1"/>
    <property type="molecule type" value="Genomic_DNA"/>
</dbReference>
<gene>
    <name evidence="5 6" type="primary">fliE</name>
    <name evidence="6" type="ORF">SR882_09475</name>
</gene>
<accession>A0ABZ0YXL7</accession>
<name>A0ABZ0YXL7_9GAMM</name>
<keyword evidence="6" id="KW-0969">Cilium</keyword>
<dbReference type="Pfam" id="PF02049">
    <property type="entry name" value="FliE"/>
    <property type="match status" value="1"/>
</dbReference>
<reference evidence="6 7" key="1">
    <citation type="submission" date="2023-11" db="EMBL/GenBank/DDBJ databases">
        <title>MicrobeMod: A computational toolkit for identifying prokaryotic methylation and restriction-modification with nanopore sequencing.</title>
        <authorList>
            <person name="Crits-Christoph A."/>
            <person name="Kang S.C."/>
            <person name="Lee H."/>
            <person name="Ostrov N."/>
        </authorList>
    </citation>
    <scope>NUCLEOTIDE SEQUENCE [LARGE SCALE GENOMIC DNA]</scope>
    <source>
        <strain evidence="6 7">ATCC 49870</strain>
    </source>
</reference>
<dbReference type="PANTHER" id="PTHR34653:SF1">
    <property type="entry name" value="FLAGELLAR HOOK-BASAL BODY COMPLEX PROTEIN FLIE"/>
    <property type="match status" value="1"/>
</dbReference>
<keyword evidence="7" id="KW-1185">Reference proteome</keyword>
<evidence type="ECO:0000256" key="5">
    <source>
        <dbReference type="HAMAP-Rule" id="MF_00724"/>
    </source>
</evidence>
<evidence type="ECO:0000256" key="4">
    <source>
        <dbReference type="ARBA" id="ARBA00023143"/>
    </source>
</evidence>
<evidence type="ECO:0000256" key="1">
    <source>
        <dbReference type="ARBA" id="ARBA00004117"/>
    </source>
</evidence>
<evidence type="ECO:0000256" key="3">
    <source>
        <dbReference type="ARBA" id="ARBA00018024"/>
    </source>
</evidence>
<evidence type="ECO:0000313" key="6">
    <source>
        <dbReference type="EMBL" id="WQH15982.1"/>
    </source>
</evidence>
<dbReference type="NCBIfam" id="TIGR00205">
    <property type="entry name" value="fliE"/>
    <property type="match status" value="1"/>
</dbReference>
<evidence type="ECO:0000313" key="7">
    <source>
        <dbReference type="Proteomes" id="UP001327459"/>
    </source>
</evidence>
<sequence length="117" mass="12733">MSGNDMSVDQILSQMQQLRTQATQRPAGPEAINPAAQGVNEVERSNFADALTQAVGQVNEAQQTTGDLKNRLQAGDDQVTLTQVMLASQRSSVAFEATLQVRNKLVQAYEKVMNMPL</sequence>
<dbReference type="Proteomes" id="UP001327459">
    <property type="component" value="Chromosome"/>
</dbReference>
<dbReference type="PRINTS" id="PR01006">
    <property type="entry name" value="FLGHOOKFLIE"/>
</dbReference>
<comment type="subcellular location">
    <subcellularLocation>
        <location evidence="1 5">Bacterial flagellum basal body</location>
    </subcellularLocation>
</comment>
<keyword evidence="4 5" id="KW-0975">Bacterial flagellum</keyword>
<keyword evidence="6" id="KW-0282">Flagellum</keyword>